<feature type="transmembrane region" description="Helical" evidence="2">
    <location>
        <begin position="15"/>
        <end position="33"/>
    </location>
</feature>
<dbReference type="SMART" id="SM00052">
    <property type="entry name" value="EAL"/>
    <property type="match status" value="1"/>
</dbReference>
<feature type="coiled-coil region" evidence="1">
    <location>
        <begin position="280"/>
        <end position="307"/>
    </location>
</feature>
<accession>A0ABT9GNQ4</accession>
<evidence type="ECO:0000256" key="1">
    <source>
        <dbReference type="SAM" id="Coils"/>
    </source>
</evidence>
<comment type="caution">
    <text evidence="5">The sequence shown here is derived from an EMBL/GenBank/DDBJ whole genome shotgun (WGS) entry which is preliminary data.</text>
</comment>
<dbReference type="SUPFAM" id="SSF55073">
    <property type="entry name" value="Nucleotide cyclase"/>
    <property type="match status" value="1"/>
</dbReference>
<dbReference type="Gene3D" id="3.20.20.450">
    <property type="entry name" value="EAL domain"/>
    <property type="match status" value="1"/>
</dbReference>
<dbReference type="RefSeq" id="WP_305944732.1">
    <property type="nucleotide sequence ID" value="NZ_JAUZVY010000002.1"/>
</dbReference>
<reference evidence="5 6" key="1">
    <citation type="submission" date="2023-08" db="EMBL/GenBank/DDBJ databases">
        <authorList>
            <person name="Joshi A."/>
            <person name="Thite S."/>
        </authorList>
    </citation>
    <scope>NUCLEOTIDE SEQUENCE [LARGE SCALE GENOMIC DNA]</scope>
    <source>
        <strain evidence="5 6">1E1</strain>
    </source>
</reference>
<evidence type="ECO:0000313" key="6">
    <source>
        <dbReference type="Proteomes" id="UP001236258"/>
    </source>
</evidence>
<evidence type="ECO:0000259" key="3">
    <source>
        <dbReference type="PROSITE" id="PS50883"/>
    </source>
</evidence>
<keyword evidence="2" id="KW-1133">Transmembrane helix</keyword>
<protein>
    <submittedName>
        <fullName evidence="5">EAL domain-containing protein</fullName>
    </submittedName>
</protein>
<dbReference type="InterPro" id="IPR001633">
    <property type="entry name" value="EAL_dom"/>
</dbReference>
<organism evidence="5 6">
    <name type="scientific">Alkalimonas delamerensis</name>
    <dbReference type="NCBI Taxonomy" id="265981"/>
    <lineage>
        <taxon>Bacteria</taxon>
        <taxon>Pseudomonadati</taxon>
        <taxon>Pseudomonadota</taxon>
        <taxon>Gammaproteobacteria</taxon>
        <taxon>Alkalimonas</taxon>
    </lineage>
</organism>
<feature type="domain" description="GGDEF" evidence="4">
    <location>
        <begin position="335"/>
        <end position="469"/>
    </location>
</feature>
<keyword evidence="1" id="KW-0175">Coiled coil</keyword>
<proteinExistence type="predicted"/>
<dbReference type="SMART" id="SM00267">
    <property type="entry name" value="GGDEF"/>
    <property type="match status" value="1"/>
</dbReference>
<dbReference type="SUPFAM" id="SSF141868">
    <property type="entry name" value="EAL domain-like"/>
    <property type="match status" value="1"/>
</dbReference>
<dbReference type="InterPro" id="IPR029787">
    <property type="entry name" value="Nucleotide_cyclase"/>
</dbReference>
<dbReference type="PANTHER" id="PTHR44757">
    <property type="entry name" value="DIGUANYLATE CYCLASE DGCP"/>
    <property type="match status" value="1"/>
</dbReference>
<dbReference type="Proteomes" id="UP001236258">
    <property type="component" value="Unassembled WGS sequence"/>
</dbReference>
<dbReference type="CDD" id="cd01948">
    <property type="entry name" value="EAL"/>
    <property type="match status" value="1"/>
</dbReference>
<keyword evidence="2" id="KW-0472">Membrane</keyword>
<evidence type="ECO:0000313" key="5">
    <source>
        <dbReference type="EMBL" id="MDP4528608.1"/>
    </source>
</evidence>
<keyword evidence="6" id="KW-1185">Reference proteome</keyword>
<dbReference type="EMBL" id="JAUZVY010000002">
    <property type="protein sequence ID" value="MDP4528608.1"/>
    <property type="molecule type" value="Genomic_DNA"/>
</dbReference>
<gene>
    <name evidence="5" type="ORF">Q3O59_06135</name>
</gene>
<sequence>MRPKKPLLNQLDARLLWTLLVFILFVISFWLYVNAGRDIERAHHQRLQSFLLADELRQSSDDLTRMVRTYAVTGDQRYRQYFDEILAIRDGEMARPIDYHHIYWDLVDEAGNRPRPPENAIALLDLMRAAGFTEYELSQLVAAKDASDELVLLEEKAMRLVETGDPELREQALAMLHGPEYHQAKAGIMQPIDQLYSQMRQRTDAAVHKAERQARLMLLLFIVLGMMLLWLLWRFKQLESAILGTSIGDLYRRIEQLGQGRFSEPTEMPEQQVDTVVGWLSHTQHRLAQLEKNRQQVKQHLQQLAHFDPLTGLPNRFLFAEKLQQAMQQAESGQQFLVVAFIDLDGFKTVNDQYGHPYGDRVLVALSRRLQHRLSERNCLSRLSGDEFVLMLPGLTQVEDADAVLQDVLAALAYPVQVDSICSQLSASIGVSVYPQQPAVESEQLLRQADQAMYLAKQAGKNCIHYFDIVADLHARDMHQRLQAIELGLEEQQFVLFYQPKTDLQTEQCIGVEALIRWQHPEQGLLAPASFLPIIEQHALGIKVGQWVLRQAFLQLAAWQQQGIELPISVNIAANHLQQVDFAERLEVLAAEFPDVPLKLLELEIVETSALHDFQHASQTMLACTRLGVSFSLDDFGTGYSSLSYLKRLPISTLKLDQSFVRDILTDPEDLAILQGVGLLAASFSLNTIAEGVETPAHIAKLLEIGYRYGQGYGIARPMPVDALTDWLASHLN</sequence>
<evidence type="ECO:0000256" key="2">
    <source>
        <dbReference type="SAM" id="Phobius"/>
    </source>
</evidence>
<dbReference type="InterPro" id="IPR052155">
    <property type="entry name" value="Biofilm_reg_signaling"/>
</dbReference>
<keyword evidence="2" id="KW-0812">Transmembrane</keyword>
<dbReference type="Gene3D" id="3.30.70.270">
    <property type="match status" value="1"/>
</dbReference>
<dbReference type="NCBIfam" id="TIGR00254">
    <property type="entry name" value="GGDEF"/>
    <property type="match status" value="1"/>
</dbReference>
<dbReference type="Pfam" id="PF00990">
    <property type="entry name" value="GGDEF"/>
    <property type="match status" value="1"/>
</dbReference>
<dbReference type="PROSITE" id="PS50883">
    <property type="entry name" value="EAL"/>
    <property type="match status" value="1"/>
</dbReference>
<feature type="domain" description="EAL" evidence="3">
    <location>
        <begin position="478"/>
        <end position="732"/>
    </location>
</feature>
<dbReference type="InterPro" id="IPR035919">
    <property type="entry name" value="EAL_sf"/>
</dbReference>
<dbReference type="CDD" id="cd01949">
    <property type="entry name" value="GGDEF"/>
    <property type="match status" value="1"/>
</dbReference>
<dbReference type="InterPro" id="IPR000160">
    <property type="entry name" value="GGDEF_dom"/>
</dbReference>
<dbReference type="InterPro" id="IPR043128">
    <property type="entry name" value="Rev_trsase/Diguanyl_cyclase"/>
</dbReference>
<dbReference type="PANTHER" id="PTHR44757:SF2">
    <property type="entry name" value="BIOFILM ARCHITECTURE MAINTENANCE PROTEIN MBAA"/>
    <property type="match status" value="1"/>
</dbReference>
<feature type="transmembrane region" description="Helical" evidence="2">
    <location>
        <begin position="216"/>
        <end position="233"/>
    </location>
</feature>
<evidence type="ECO:0000259" key="4">
    <source>
        <dbReference type="PROSITE" id="PS50887"/>
    </source>
</evidence>
<name>A0ABT9GNQ4_9GAMM</name>
<dbReference type="PROSITE" id="PS50887">
    <property type="entry name" value="GGDEF"/>
    <property type="match status" value="1"/>
</dbReference>
<dbReference type="Pfam" id="PF00563">
    <property type="entry name" value="EAL"/>
    <property type="match status" value="1"/>
</dbReference>